<gene>
    <name evidence="6" type="ORF">ACJRO7_014328</name>
</gene>
<dbReference type="InterPro" id="IPR008181">
    <property type="entry name" value="dUTPase"/>
</dbReference>
<dbReference type="EC" id="3.6.1.23" evidence="3"/>
<dbReference type="PANTHER" id="PTHR11241:SF0">
    <property type="entry name" value="DEOXYURIDINE 5'-TRIPHOSPHATE NUCLEOTIDOHYDROLASE"/>
    <property type="match status" value="1"/>
</dbReference>
<dbReference type="GO" id="GO:0009117">
    <property type="term" value="P:nucleotide metabolic process"/>
    <property type="evidence" value="ECO:0007669"/>
    <property type="project" value="UniProtKB-KW"/>
</dbReference>
<proteinExistence type="inferred from homology"/>
<sequence length="89" mass="9823">MEVFDRCRCGWTTEDVDSEVKVGERIAQLIIEKIMTPDVAEVEDLDLTLRCEGGIGSTRCKAHVLGFGCSFVLCKFVFIGDEVVPGMHA</sequence>
<keyword evidence="4" id="KW-0546">Nucleotide metabolism</keyword>
<evidence type="ECO:0000256" key="2">
    <source>
        <dbReference type="ARBA" id="ARBA00006581"/>
    </source>
</evidence>
<dbReference type="InterPro" id="IPR036157">
    <property type="entry name" value="dUTPase-like_sf"/>
</dbReference>
<evidence type="ECO:0000256" key="1">
    <source>
        <dbReference type="ARBA" id="ARBA00005142"/>
    </source>
</evidence>
<evidence type="ECO:0000256" key="4">
    <source>
        <dbReference type="ARBA" id="ARBA00023080"/>
    </source>
</evidence>
<evidence type="ECO:0000313" key="6">
    <source>
        <dbReference type="EMBL" id="KAL3745197.1"/>
    </source>
</evidence>
<dbReference type="GO" id="GO:0004170">
    <property type="term" value="F:dUTP diphosphatase activity"/>
    <property type="evidence" value="ECO:0007669"/>
    <property type="project" value="UniProtKB-EC"/>
</dbReference>
<dbReference type="PANTHER" id="PTHR11241">
    <property type="entry name" value="DEOXYURIDINE 5'-TRIPHOSPHATE NUCLEOTIDOHYDROLASE"/>
    <property type="match status" value="1"/>
</dbReference>
<keyword evidence="7" id="KW-1185">Reference proteome</keyword>
<dbReference type="Pfam" id="PF00692">
    <property type="entry name" value="dUTPase"/>
    <property type="match status" value="1"/>
</dbReference>
<accession>A0ABD3L0R6</accession>
<evidence type="ECO:0000256" key="3">
    <source>
        <dbReference type="ARBA" id="ARBA00012379"/>
    </source>
</evidence>
<evidence type="ECO:0000313" key="7">
    <source>
        <dbReference type="Proteomes" id="UP001634007"/>
    </source>
</evidence>
<comment type="similarity">
    <text evidence="2">Belongs to the dUTPase family.</text>
</comment>
<dbReference type="Gene3D" id="2.70.40.10">
    <property type="match status" value="1"/>
</dbReference>
<comment type="pathway">
    <text evidence="1">Pyrimidine metabolism; dUMP biosynthesis; dUMP from dCTP (dUTP route): step 2/2.</text>
</comment>
<dbReference type="SUPFAM" id="SSF51283">
    <property type="entry name" value="dUTPase-like"/>
    <property type="match status" value="1"/>
</dbReference>
<organism evidence="6 7">
    <name type="scientific">Eucalyptus globulus</name>
    <name type="common">Tasmanian blue gum</name>
    <dbReference type="NCBI Taxonomy" id="34317"/>
    <lineage>
        <taxon>Eukaryota</taxon>
        <taxon>Viridiplantae</taxon>
        <taxon>Streptophyta</taxon>
        <taxon>Embryophyta</taxon>
        <taxon>Tracheophyta</taxon>
        <taxon>Spermatophyta</taxon>
        <taxon>Magnoliopsida</taxon>
        <taxon>eudicotyledons</taxon>
        <taxon>Gunneridae</taxon>
        <taxon>Pentapetalae</taxon>
        <taxon>rosids</taxon>
        <taxon>malvids</taxon>
        <taxon>Myrtales</taxon>
        <taxon>Myrtaceae</taxon>
        <taxon>Myrtoideae</taxon>
        <taxon>Eucalypteae</taxon>
        <taxon>Eucalyptus</taxon>
    </lineage>
</organism>
<protein>
    <recommendedName>
        <fullName evidence="3">dUTP diphosphatase</fullName>
        <ecNumber evidence="3">3.6.1.23</ecNumber>
    </recommendedName>
</protein>
<feature type="domain" description="dUTPase-like" evidence="5">
    <location>
        <begin position="15"/>
        <end position="58"/>
    </location>
</feature>
<reference evidence="6 7" key="1">
    <citation type="submission" date="2024-11" db="EMBL/GenBank/DDBJ databases">
        <title>Chromosome-level genome assembly of Eucalyptus globulus Labill. provides insights into its genome evolution.</title>
        <authorList>
            <person name="Li X."/>
        </authorList>
    </citation>
    <scope>NUCLEOTIDE SEQUENCE [LARGE SCALE GENOMIC DNA]</scope>
    <source>
        <strain evidence="6">CL2024</strain>
        <tissue evidence="6">Fresh tender leaves</tissue>
    </source>
</reference>
<dbReference type="InterPro" id="IPR029054">
    <property type="entry name" value="dUTPase-like"/>
</dbReference>
<name>A0ABD3L0R6_EUCGL</name>
<dbReference type="Proteomes" id="UP001634007">
    <property type="component" value="Unassembled WGS sequence"/>
</dbReference>
<comment type="caution">
    <text evidence="6">The sequence shown here is derived from an EMBL/GenBank/DDBJ whole genome shotgun (WGS) entry which is preliminary data.</text>
</comment>
<feature type="non-terminal residue" evidence="6">
    <location>
        <position position="89"/>
    </location>
</feature>
<dbReference type="EMBL" id="JBJKBG010000003">
    <property type="protein sequence ID" value="KAL3745197.1"/>
    <property type="molecule type" value="Genomic_DNA"/>
</dbReference>
<evidence type="ECO:0000259" key="5">
    <source>
        <dbReference type="Pfam" id="PF00692"/>
    </source>
</evidence>
<dbReference type="AlphaFoldDB" id="A0ABD3L0R6"/>